<dbReference type="EMBL" id="BJFL01000020">
    <property type="protein sequence ID" value="GDY32063.1"/>
    <property type="molecule type" value="Genomic_DNA"/>
</dbReference>
<keyword evidence="1" id="KW-0472">Membrane</keyword>
<sequence length="295" mass="31991">MTGFLAELGKKLADRWVALLVLPGLLFTAVAAAAVTLGQRHWADAGALTALVGRVASTGADRPDGLTRTVLLLVGLLVASFASGMLARALGVPVEHALAGRWPRPLRGVAGRLRERRRRAWTRADQRCREARDAGDRDALGDLVRRRNGIALIEPRCPTWIGDRLTAPAVRVRDEYGLDLGFAWPRLWLLLPESTRTPLTEGRRRLDDATALGGWALLYLALGSVWWPAAVAGAAAGLVAWRRSRAAAAVYAELVEAAVDVHVGDLLDRFADDSGVRPARPQWGAELTERFRKGV</sequence>
<comment type="caution">
    <text evidence="2">The sequence shown here is derived from an EMBL/GenBank/DDBJ whole genome shotgun (WGS) entry which is preliminary data.</text>
</comment>
<dbReference type="RefSeq" id="WP_137815101.1">
    <property type="nucleotide sequence ID" value="NZ_BJFL01000020.1"/>
</dbReference>
<protein>
    <recommendedName>
        <fullName evidence="4">Vegetative cell wall protein gp1</fullName>
    </recommendedName>
</protein>
<feature type="transmembrane region" description="Helical" evidence="1">
    <location>
        <begin position="216"/>
        <end position="241"/>
    </location>
</feature>
<name>A0A4D4JDT7_9PSEU</name>
<evidence type="ECO:0008006" key="4">
    <source>
        <dbReference type="Google" id="ProtNLM"/>
    </source>
</evidence>
<keyword evidence="3" id="KW-1185">Reference proteome</keyword>
<dbReference type="Proteomes" id="UP000298860">
    <property type="component" value="Unassembled WGS sequence"/>
</dbReference>
<evidence type="ECO:0000313" key="2">
    <source>
        <dbReference type="EMBL" id="GDY32063.1"/>
    </source>
</evidence>
<reference evidence="3" key="1">
    <citation type="submission" date="2019-04" db="EMBL/GenBank/DDBJ databases">
        <title>Draft genome sequence of Pseudonocardiaceae bacterium SL3-2-4.</title>
        <authorList>
            <person name="Ningsih F."/>
            <person name="Yokota A."/>
            <person name="Sakai Y."/>
            <person name="Nanatani K."/>
            <person name="Yabe S."/>
            <person name="Oetari A."/>
            <person name="Sjamsuridzal W."/>
        </authorList>
    </citation>
    <scope>NUCLEOTIDE SEQUENCE [LARGE SCALE GENOMIC DNA]</scope>
    <source>
        <strain evidence="3">SL3-2-4</strain>
    </source>
</reference>
<evidence type="ECO:0000256" key="1">
    <source>
        <dbReference type="SAM" id="Phobius"/>
    </source>
</evidence>
<feature type="transmembrane region" description="Helical" evidence="1">
    <location>
        <begin position="70"/>
        <end position="90"/>
    </location>
</feature>
<dbReference type="AlphaFoldDB" id="A0A4D4JDT7"/>
<gene>
    <name evidence="2" type="ORF">GTS_36960</name>
</gene>
<keyword evidence="1" id="KW-1133">Transmembrane helix</keyword>
<accession>A0A4D4JDT7</accession>
<dbReference type="OrthoDB" id="529448at2"/>
<proteinExistence type="predicted"/>
<organism evidence="2 3">
    <name type="scientific">Gandjariella thermophila</name>
    <dbReference type="NCBI Taxonomy" id="1931992"/>
    <lineage>
        <taxon>Bacteria</taxon>
        <taxon>Bacillati</taxon>
        <taxon>Actinomycetota</taxon>
        <taxon>Actinomycetes</taxon>
        <taxon>Pseudonocardiales</taxon>
        <taxon>Pseudonocardiaceae</taxon>
        <taxon>Gandjariella</taxon>
    </lineage>
</organism>
<feature type="transmembrane region" description="Helical" evidence="1">
    <location>
        <begin position="16"/>
        <end position="37"/>
    </location>
</feature>
<keyword evidence="1" id="KW-0812">Transmembrane</keyword>
<evidence type="ECO:0000313" key="3">
    <source>
        <dbReference type="Proteomes" id="UP000298860"/>
    </source>
</evidence>